<dbReference type="InterPro" id="IPR036249">
    <property type="entry name" value="Thioredoxin-like_sf"/>
</dbReference>
<dbReference type="AlphaFoldDB" id="A0A7C2SGQ6"/>
<dbReference type="EMBL" id="DSMR01000479">
    <property type="protein sequence ID" value="HET47814.1"/>
    <property type="molecule type" value="Genomic_DNA"/>
</dbReference>
<dbReference type="PANTHER" id="PTHR42852:SF13">
    <property type="entry name" value="PROTEIN DIPZ"/>
    <property type="match status" value="1"/>
</dbReference>
<dbReference type="GO" id="GO:0016491">
    <property type="term" value="F:oxidoreductase activity"/>
    <property type="evidence" value="ECO:0007669"/>
    <property type="project" value="InterPro"/>
</dbReference>
<name>A0A7C2SGQ6_9BACT</name>
<dbReference type="Pfam" id="PF08534">
    <property type="entry name" value="Redoxin"/>
    <property type="match status" value="1"/>
</dbReference>
<dbReference type="InterPro" id="IPR013766">
    <property type="entry name" value="Thioredoxin_domain"/>
</dbReference>
<dbReference type="InterPro" id="IPR013740">
    <property type="entry name" value="Redoxin"/>
</dbReference>
<accession>A0A7C2SGQ6</accession>
<reference evidence="2" key="1">
    <citation type="journal article" date="2020" name="mSystems">
        <title>Genome- and Community-Level Interaction Insights into Carbon Utilization and Element Cycling Functions of Hydrothermarchaeota in Hydrothermal Sediment.</title>
        <authorList>
            <person name="Zhou Z."/>
            <person name="Liu Y."/>
            <person name="Xu W."/>
            <person name="Pan J."/>
            <person name="Luo Z.H."/>
            <person name="Li M."/>
        </authorList>
    </citation>
    <scope>NUCLEOTIDE SEQUENCE [LARGE SCALE GENOMIC DNA]</scope>
    <source>
        <strain evidence="2">SpSt-299</strain>
    </source>
</reference>
<dbReference type="InterPro" id="IPR050553">
    <property type="entry name" value="Thioredoxin_ResA/DsbE_sf"/>
</dbReference>
<comment type="caution">
    <text evidence="2">The sequence shown here is derived from an EMBL/GenBank/DDBJ whole genome shotgun (WGS) entry which is preliminary data.</text>
</comment>
<feature type="domain" description="Thioredoxin" evidence="1">
    <location>
        <begin position="6"/>
        <end position="148"/>
    </location>
</feature>
<dbReference type="SUPFAM" id="SSF52833">
    <property type="entry name" value="Thioredoxin-like"/>
    <property type="match status" value="1"/>
</dbReference>
<evidence type="ECO:0000313" key="2">
    <source>
        <dbReference type="EMBL" id="HET47814.1"/>
    </source>
</evidence>
<gene>
    <name evidence="2" type="ORF">ENQ31_06580</name>
</gene>
<organism evidence="2">
    <name type="scientific">Thermoanaerobaculum aquaticum</name>
    <dbReference type="NCBI Taxonomy" id="1312852"/>
    <lineage>
        <taxon>Bacteria</taxon>
        <taxon>Pseudomonadati</taxon>
        <taxon>Acidobacteriota</taxon>
        <taxon>Thermoanaerobaculia</taxon>
        <taxon>Thermoanaerobaculales</taxon>
        <taxon>Thermoanaerobaculaceae</taxon>
        <taxon>Thermoanaerobaculum</taxon>
    </lineage>
</organism>
<dbReference type="PANTHER" id="PTHR42852">
    <property type="entry name" value="THIOL:DISULFIDE INTERCHANGE PROTEIN DSBE"/>
    <property type="match status" value="1"/>
</dbReference>
<dbReference type="Gene3D" id="3.40.30.10">
    <property type="entry name" value="Glutaredoxin"/>
    <property type="match status" value="1"/>
</dbReference>
<protein>
    <submittedName>
        <fullName evidence="2">TlpA family protein disulfide reductase</fullName>
    </submittedName>
</protein>
<dbReference type="PROSITE" id="PS51352">
    <property type="entry name" value="THIOREDOXIN_2"/>
    <property type="match status" value="1"/>
</dbReference>
<sequence length="156" mass="17244">MMGALVLVAASVGVVDLTPAQLQEELRKASVPVVVNVWATWCRPCVEEFPEILEFARNNQGNVKVMLVSADFSSRRELVEKFLRERGVGFVTYLKQGSDEAFVEALSPQWSGALPATFVFAPGGKLVTWFERQITKAELEDAVKKAKIETRKGGKT</sequence>
<proteinExistence type="predicted"/>
<evidence type="ECO:0000259" key="1">
    <source>
        <dbReference type="PROSITE" id="PS51352"/>
    </source>
</evidence>
<dbReference type="CDD" id="cd02966">
    <property type="entry name" value="TlpA_like_family"/>
    <property type="match status" value="1"/>
</dbReference>